<feature type="coiled-coil region" evidence="3">
    <location>
        <begin position="153"/>
        <end position="180"/>
    </location>
</feature>
<feature type="non-terminal residue" evidence="5">
    <location>
        <position position="205"/>
    </location>
</feature>
<dbReference type="SUPFAM" id="SSF109998">
    <property type="entry name" value="Triger factor/SurA peptide-binding domain-like"/>
    <property type="match status" value="1"/>
</dbReference>
<keyword evidence="3" id="KW-0175">Coiled coil</keyword>
<feature type="domain" description="Trigger factor C-terminal" evidence="4">
    <location>
        <begin position="94"/>
        <end position="203"/>
    </location>
</feature>
<dbReference type="InterPro" id="IPR008880">
    <property type="entry name" value="Trigger_fac_C"/>
</dbReference>
<organism evidence="5">
    <name type="scientific">marine sediment metagenome</name>
    <dbReference type="NCBI Taxonomy" id="412755"/>
    <lineage>
        <taxon>unclassified sequences</taxon>
        <taxon>metagenomes</taxon>
        <taxon>ecological metagenomes</taxon>
    </lineage>
</organism>
<keyword evidence="2" id="KW-0413">Isomerase</keyword>
<evidence type="ECO:0000259" key="4">
    <source>
        <dbReference type="Pfam" id="PF05698"/>
    </source>
</evidence>
<name>X1FLN5_9ZZZZ</name>
<dbReference type="InterPro" id="IPR027304">
    <property type="entry name" value="Trigger_fact/SurA_dom_sf"/>
</dbReference>
<dbReference type="AlphaFoldDB" id="X1FLN5"/>
<evidence type="ECO:0000256" key="3">
    <source>
        <dbReference type="SAM" id="Coils"/>
    </source>
</evidence>
<proteinExistence type="predicted"/>
<reference evidence="5" key="1">
    <citation type="journal article" date="2014" name="Front. Microbiol.">
        <title>High frequency of phylogenetically diverse reductive dehalogenase-homologous genes in deep subseafloor sedimentary metagenomes.</title>
        <authorList>
            <person name="Kawai M."/>
            <person name="Futagami T."/>
            <person name="Toyoda A."/>
            <person name="Takaki Y."/>
            <person name="Nishi S."/>
            <person name="Hori S."/>
            <person name="Arai W."/>
            <person name="Tsubouchi T."/>
            <person name="Morono Y."/>
            <person name="Uchiyama I."/>
            <person name="Ito T."/>
            <person name="Fujiyama A."/>
            <person name="Inagaki F."/>
            <person name="Takami H."/>
        </authorList>
    </citation>
    <scope>NUCLEOTIDE SEQUENCE</scope>
    <source>
        <strain evidence="5">Expedition CK06-06</strain>
    </source>
</reference>
<evidence type="ECO:0000256" key="1">
    <source>
        <dbReference type="ARBA" id="ARBA00023110"/>
    </source>
</evidence>
<dbReference type="InterPro" id="IPR046357">
    <property type="entry name" value="PPIase_dom_sf"/>
</dbReference>
<dbReference type="InterPro" id="IPR037041">
    <property type="entry name" value="Trigger_fac_C_sf"/>
</dbReference>
<evidence type="ECO:0000256" key="2">
    <source>
        <dbReference type="ARBA" id="ARBA00023235"/>
    </source>
</evidence>
<dbReference type="Gene3D" id="3.10.50.40">
    <property type="match status" value="1"/>
</dbReference>
<dbReference type="Gene3D" id="1.10.3120.10">
    <property type="entry name" value="Trigger factor, C-terminal domain"/>
    <property type="match status" value="1"/>
</dbReference>
<sequence>MKGQVLKTKKFLPSEKVVIYAGEPENEEVINKCLPGVKPDDIRNFTIDYDKNHTDKKLAGKKIEYNLKVISIKEKILPEINDEFAKDIGENKGLKELKEKIKKEIISSKEKFGKNEMADEILSSISGQLNFELPEILLNQEHIAVFKRLLSSRPQHNLKKEELEKLKADARRKAEQNLRNHLILNKIIEGESLEVSDEDIHEEFK</sequence>
<protein>
    <recommendedName>
        <fullName evidence="4">Trigger factor C-terminal domain-containing protein</fullName>
    </recommendedName>
</protein>
<dbReference type="SUPFAM" id="SSF54534">
    <property type="entry name" value="FKBP-like"/>
    <property type="match status" value="1"/>
</dbReference>
<accession>X1FLN5</accession>
<evidence type="ECO:0000313" key="5">
    <source>
        <dbReference type="EMBL" id="GAH33430.1"/>
    </source>
</evidence>
<gene>
    <name evidence="5" type="ORF">S03H2_22037</name>
</gene>
<dbReference type="GO" id="GO:0006457">
    <property type="term" value="P:protein folding"/>
    <property type="evidence" value="ECO:0007669"/>
    <property type="project" value="InterPro"/>
</dbReference>
<dbReference type="GO" id="GO:0003755">
    <property type="term" value="F:peptidyl-prolyl cis-trans isomerase activity"/>
    <property type="evidence" value="ECO:0007669"/>
    <property type="project" value="UniProtKB-KW"/>
</dbReference>
<dbReference type="GO" id="GO:0015031">
    <property type="term" value="P:protein transport"/>
    <property type="evidence" value="ECO:0007669"/>
    <property type="project" value="InterPro"/>
</dbReference>
<comment type="caution">
    <text evidence="5">The sequence shown here is derived from an EMBL/GenBank/DDBJ whole genome shotgun (WGS) entry which is preliminary data.</text>
</comment>
<keyword evidence="1" id="KW-0697">Rotamase</keyword>
<dbReference type="EMBL" id="BARU01011803">
    <property type="protein sequence ID" value="GAH33430.1"/>
    <property type="molecule type" value="Genomic_DNA"/>
</dbReference>
<dbReference type="Pfam" id="PF05698">
    <property type="entry name" value="Trigger_C"/>
    <property type="match status" value="1"/>
</dbReference>